<dbReference type="PANTHER" id="PTHR42801:SF4">
    <property type="entry name" value="AHPC_TSA FAMILY PROTEIN"/>
    <property type="match status" value="1"/>
</dbReference>
<dbReference type="InterPro" id="IPR024706">
    <property type="entry name" value="Peroxiredoxin_AhpC-typ"/>
</dbReference>
<evidence type="ECO:0000313" key="15">
    <source>
        <dbReference type="Proteomes" id="UP000321121"/>
    </source>
</evidence>
<dbReference type="RefSeq" id="WP_046078252.1">
    <property type="nucleotide sequence ID" value="NZ_BJUS01000040.1"/>
</dbReference>
<dbReference type="PROSITE" id="PS51352">
    <property type="entry name" value="THIOREDOXIN_2"/>
    <property type="match status" value="1"/>
</dbReference>
<dbReference type="SUPFAM" id="SSF52833">
    <property type="entry name" value="Thioredoxin-like"/>
    <property type="match status" value="1"/>
</dbReference>
<dbReference type="PIRSF" id="PIRSF000239">
    <property type="entry name" value="AHPC"/>
    <property type="match status" value="1"/>
</dbReference>
<evidence type="ECO:0000313" key="14">
    <source>
        <dbReference type="EMBL" id="GEK74279.1"/>
    </source>
</evidence>
<dbReference type="Pfam" id="PF00578">
    <property type="entry name" value="AhpC-TSA"/>
    <property type="match status" value="1"/>
</dbReference>
<dbReference type="InterPro" id="IPR000866">
    <property type="entry name" value="AhpC/TSA"/>
</dbReference>
<evidence type="ECO:0000256" key="2">
    <source>
        <dbReference type="ARBA" id="ARBA00011245"/>
    </source>
</evidence>
<comment type="caution">
    <text evidence="14">The sequence shown here is derived from an EMBL/GenBank/DDBJ whole genome shotgun (WGS) entry which is preliminary data.</text>
</comment>
<evidence type="ECO:0000256" key="11">
    <source>
        <dbReference type="ARBA" id="ARBA00042639"/>
    </source>
</evidence>
<evidence type="ECO:0000256" key="12">
    <source>
        <dbReference type="ARBA" id="ARBA00049091"/>
    </source>
</evidence>
<dbReference type="EMBL" id="BJUS01000040">
    <property type="protein sequence ID" value="GEK74279.1"/>
    <property type="molecule type" value="Genomic_DNA"/>
</dbReference>
<gene>
    <name evidence="14" type="primary">bcp</name>
    <name evidence="14" type="ORF">HHA04nite_28230</name>
</gene>
<evidence type="ECO:0000256" key="10">
    <source>
        <dbReference type="ARBA" id="ARBA00038489"/>
    </source>
</evidence>
<organism evidence="14 15">
    <name type="scientific">Halomonas halophila</name>
    <dbReference type="NCBI Taxonomy" id="29573"/>
    <lineage>
        <taxon>Bacteria</taxon>
        <taxon>Pseudomonadati</taxon>
        <taxon>Pseudomonadota</taxon>
        <taxon>Gammaproteobacteria</taxon>
        <taxon>Oceanospirillales</taxon>
        <taxon>Halomonadaceae</taxon>
        <taxon>Halomonas</taxon>
    </lineage>
</organism>
<keyword evidence="5" id="KW-0049">Antioxidant</keyword>
<reference evidence="14 15" key="1">
    <citation type="submission" date="2019-07" db="EMBL/GenBank/DDBJ databases">
        <title>Whole genome shotgun sequence of Halomonas halophila NBRC 102604.</title>
        <authorList>
            <person name="Hosoyama A."/>
            <person name="Uohara A."/>
            <person name="Ohji S."/>
            <person name="Ichikawa N."/>
        </authorList>
    </citation>
    <scope>NUCLEOTIDE SEQUENCE [LARGE SCALE GENOMIC DNA]</scope>
    <source>
        <strain evidence="14 15">NBRC 102604</strain>
    </source>
</reference>
<comment type="function">
    <text evidence="1">Thiol-specific peroxidase that catalyzes the reduction of hydrogen peroxide and organic hydroperoxides to water and alcohols, respectively. Plays a role in cell protection against oxidative stress by detoxifying peroxides and as sensor of hydrogen peroxide-mediated signaling events.</text>
</comment>
<dbReference type="InterPro" id="IPR036249">
    <property type="entry name" value="Thioredoxin-like_sf"/>
</dbReference>
<name>A0ABQ0U6Z4_9GAMM</name>
<sequence length="163" mass="17907">MSVSLGQPVPDFTATATGDTTLSLSELRGRQVVIYFYPKASTPGCTTEGGDFRDRKDAFDAANTVIVGVSRDGIRAQENFKAKQDFNFTLLSDKDEAVCQLFDVIKLKKLYGKEHLGIERSTFLIDAEGRLAREWRKVKVKGHVDEVLEAAQALHAGEPAASE</sequence>
<comment type="catalytic activity">
    <reaction evidence="12">
        <text>a hydroperoxide + [thioredoxin]-dithiol = an alcohol + [thioredoxin]-disulfide + H2O</text>
        <dbReference type="Rhea" id="RHEA:62620"/>
        <dbReference type="Rhea" id="RHEA-COMP:10698"/>
        <dbReference type="Rhea" id="RHEA-COMP:10700"/>
        <dbReference type="ChEBI" id="CHEBI:15377"/>
        <dbReference type="ChEBI" id="CHEBI:29950"/>
        <dbReference type="ChEBI" id="CHEBI:30879"/>
        <dbReference type="ChEBI" id="CHEBI:35924"/>
        <dbReference type="ChEBI" id="CHEBI:50058"/>
        <dbReference type="EC" id="1.11.1.24"/>
    </reaction>
</comment>
<evidence type="ECO:0000256" key="8">
    <source>
        <dbReference type="ARBA" id="ARBA00023284"/>
    </source>
</evidence>
<comment type="subunit">
    <text evidence="2">Monomer.</text>
</comment>
<evidence type="ECO:0000256" key="3">
    <source>
        <dbReference type="ARBA" id="ARBA00013017"/>
    </source>
</evidence>
<dbReference type="InterPro" id="IPR050924">
    <property type="entry name" value="Peroxiredoxin_BCP/PrxQ"/>
</dbReference>
<accession>A0ABQ0U6Z4</accession>
<keyword evidence="7" id="KW-1015">Disulfide bond</keyword>
<evidence type="ECO:0000256" key="9">
    <source>
        <dbReference type="ARBA" id="ARBA00032824"/>
    </source>
</evidence>
<protein>
    <recommendedName>
        <fullName evidence="3">thioredoxin-dependent peroxiredoxin</fullName>
        <ecNumber evidence="3">1.11.1.24</ecNumber>
    </recommendedName>
    <alternativeName>
        <fullName evidence="9">Thioredoxin peroxidase</fullName>
    </alternativeName>
    <alternativeName>
        <fullName evidence="11">Thioredoxin-dependent peroxiredoxin Bcp</fullName>
    </alternativeName>
</protein>
<dbReference type="PANTHER" id="PTHR42801">
    <property type="entry name" value="THIOREDOXIN-DEPENDENT PEROXIDE REDUCTASE"/>
    <property type="match status" value="1"/>
</dbReference>
<evidence type="ECO:0000256" key="4">
    <source>
        <dbReference type="ARBA" id="ARBA00022559"/>
    </source>
</evidence>
<evidence type="ECO:0000256" key="5">
    <source>
        <dbReference type="ARBA" id="ARBA00022862"/>
    </source>
</evidence>
<dbReference type="CDD" id="cd03017">
    <property type="entry name" value="PRX_BCP"/>
    <property type="match status" value="1"/>
</dbReference>
<dbReference type="Gene3D" id="3.40.30.10">
    <property type="entry name" value="Glutaredoxin"/>
    <property type="match status" value="1"/>
</dbReference>
<evidence type="ECO:0000256" key="6">
    <source>
        <dbReference type="ARBA" id="ARBA00023002"/>
    </source>
</evidence>
<keyword evidence="4" id="KW-0575">Peroxidase</keyword>
<proteinExistence type="inferred from homology"/>
<comment type="similarity">
    <text evidence="10">Belongs to the peroxiredoxin family. BCP/PrxQ subfamily.</text>
</comment>
<dbReference type="EC" id="1.11.1.24" evidence="3"/>
<evidence type="ECO:0000256" key="1">
    <source>
        <dbReference type="ARBA" id="ARBA00003330"/>
    </source>
</evidence>
<keyword evidence="8" id="KW-0676">Redox-active center</keyword>
<dbReference type="Proteomes" id="UP000321121">
    <property type="component" value="Unassembled WGS sequence"/>
</dbReference>
<evidence type="ECO:0000256" key="7">
    <source>
        <dbReference type="ARBA" id="ARBA00023157"/>
    </source>
</evidence>
<keyword evidence="15" id="KW-1185">Reference proteome</keyword>
<evidence type="ECO:0000259" key="13">
    <source>
        <dbReference type="PROSITE" id="PS51352"/>
    </source>
</evidence>
<feature type="domain" description="Thioredoxin" evidence="13">
    <location>
        <begin position="3"/>
        <end position="156"/>
    </location>
</feature>
<keyword evidence="6" id="KW-0560">Oxidoreductase</keyword>
<dbReference type="InterPro" id="IPR013766">
    <property type="entry name" value="Thioredoxin_domain"/>
</dbReference>